<dbReference type="Gene3D" id="3.40.1830.10">
    <property type="entry name" value="Thermophilic metalloprotease (M29)"/>
    <property type="match status" value="1"/>
</dbReference>
<evidence type="ECO:0000256" key="5">
    <source>
        <dbReference type="ARBA" id="ARBA00022438"/>
    </source>
</evidence>
<dbReference type="EMBL" id="JAGVRK010000001">
    <property type="protein sequence ID" value="MBS2970053.1"/>
    <property type="molecule type" value="Genomic_DNA"/>
</dbReference>
<evidence type="ECO:0000313" key="11">
    <source>
        <dbReference type="Proteomes" id="UP000682403"/>
    </source>
</evidence>
<evidence type="ECO:0000256" key="1">
    <source>
        <dbReference type="ARBA" id="ARBA00001941"/>
    </source>
</evidence>
<organism evidence="10 11">
    <name type="scientific">Metabacillus flavus</name>
    <dbReference type="NCBI Taxonomy" id="2823519"/>
    <lineage>
        <taxon>Bacteria</taxon>
        <taxon>Bacillati</taxon>
        <taxon>Bacillota</taxon>
        <taxon>Bacilli</taxon>
        <taxon>Bacillales</taxon>
        <taxon>Bacillaceae</taxon>
        <taxon>Metabacillus</taxon>
    </lineage>
</organism>
<keyword evidence="11" id="KW-1185">Reference proteome</keyword>
<reference evidence="10 11" key="1">
    <citation type="submission" date="2021-04" db="EMBL/GenBank/DDBJ databases">
        <title>Metabacillus sp. strain KIGAM252 whole genome sequence.</title>
        <authorList>
            <person name="Seo M.-J."/>
            <person name="Cho E.-S."/>
            <person name="Hwang C.Y."/>
            <person name="Yoon D.J."/>
        </authorList>
    </citation>
    <scope>NUCLEOTIDE SEQUENCE [LARGE SCALE GENOMIC DNA]</scope>
    <source>
        <strain evidence="10 11">KIGAM252</strain>
    </source>
</reference>
<evidence type="ECO:0000256" key="3">
    <source>
        <dbReference type="ARBA" id="ARBA00001947"/>
    </source>
</evidence>
<keyword evidence="9" id="KW-0482">Metalloprotease</keyword>
<evidence type="ECO:0000256" key="9">
    <source>
        <dbReference type="ARBA" id="ARBA00023049"/>
    </source>
</evidence>
<evidence type="ECO:0000256" key="2">
    <source>
        <dbReference type="ARBA" id="ARBA00001946"/>
    </source>
</evidence>
<dbReference type="Proteomes" id="UP000682403">
    <property type="component" value="Unassembled WGS sequence"/>
</dbReference>
<keyword evidence="7" id="KW-0479">Metal-binding</keyword>
<comment type="similarity">
    <text evidence="4">Belongs to the peptidase M29 family.</text>
</comment>
<keyword evidence="5 10" id="KW-0031">Aminopeptidase</keyword>
<dbReference type="PANTHER" id="PTHR34448:SF1">
    <property type="entry name" value="BLL6088 PROTEIN"/>
    <property type="match status" value="1"/>
</dbReference>
<evidence type="ECO:0000313" key="10">
    <source>
        <dbReference type="EMBL" id="MBS2970053.1"/>
    </source>
</evidence>
<sequence>MKDPRIQTLAHNLINYSVRLQKGEKVLIENFGLQRELVTALVQEAYEVGGLPFVLLKDQQVDRSLLMGATEDHYSKIAEYEANVMKDMDAYIGLRSGNNINEHADVPDERMKVSSKTLGKKVHSEIRVPKTKWVVLRYPTASMAQLAKMSTEAFEDFYFDVCNLDYSKMDKAMDALANLMNQTDQVRLTGPGTDLSFSIKDIPAVKCAGHLNIPDGEVYSAPVRDSVNGTISYNTPSPYNGFTFENVKLIFKEGKIIEATANDSERINRIFDTDEGARFVGEFAIGVNPYILHPMQDILFDEKIDGSFHFTPGQCYDDAFNGNHSNIHWDMVMIQRPEYGGGEIYFDDVLIRKDGRFVIPELEGLNPENLKS</sequence>
<name>A0ABS5LHT0_9BACI</name>
<proteinExistence type="inferred from homology"/>
<comment type="cofactor">
    <cofactor evidence="3">
        <name>Zn(2+)</name>
        <dbReference type="ChEBI" id="CHEBI:29105"/>
    </cofactor>
</comment>
<comment type="caution">
    <text evidence="10">The sequence shown here is derived from an EMBL/GenBank/DDBJ whole genome shotgun (WGS) entry which is preliminary data.</text>
</comment>
<protein>
    <submittedName>
        <fullName evidence="10">Aminopeptidase</fullName>
    </submittedName>
</protein>
<accession>A0ABS5LHT0</accession>
<comment type="cofactor">
    <cofactor evidence="1">
        <name>Co(2+)</name>
        <dbReference type="ChEBI" id="CHEBI:48828"/>
    </cofactor>
</comment>
<dbReference type="Pfam" id="PF02073">
    <property type="entry name" value="Peptidase_M29"/>
    <property type="match status" value="1"/>
</dbReference>
<dbReference type="RefSeq" id="WP_211559890.1">
    <property type="nucleotide sequence ID" value="NZ_JAGVRK010000001.1"/>
</dbReference>
<evidence type="ECO:0000256" key="7">
    <source>
        <dbReference type="ARBA" id="ARBA00022723"/>
    </source>
</evidence>
<keyword evidence="6" id="KW-0645">Protease</keyword>
<dbReference type="SUPFAM" id="SSF144052">
    <property type="entry name" value="Thermophilic metalloprotease-like"/>
    <property type="match status" value="1"/>
</dbReference>
<dbReference type="InterPro" id="IPR035097">
    <property type="entry name" value="M29_N-terminal"/>
</dbReference>
<evidence type="ECO:0000256" key="6">
    <source>
        <dbReference type="ARBA" id="ARBA00022670"/>
    </source>
</evidence>
<keyword evidence="8" id="KW-0378">Hydrolase</keyword>
<evidence type="ECO:0000256" key="8">
    <source>
        <dbReference type="ARBA" id="ARBA00022801"/>
    </source>
</evidence>
<dbReference type="GO" id="GO:0004177">
    <property type="term" value="F:aminopeptidase activity"/>
    <property type="evidence" value="ECO:0007669"/>
    <property type="project" value="UniProtKB-KW"/>
</dbReference>
<dbReference type="InterPro" id="IPR000787">
    <property type="entry name" value="Peptidase_M29"/>
</dbReference>
<comment type="cofactor">
    <cofactor evidence="2">
        <name>Mg(2+)</name>
        <dbReference type="ChEBI" id="CHEBI:18420"/>
    </cofactor>
</comment>
<evidence type="ECO:0000256" key="4">
    <source>
        <dbReference type="ARBA" id="ARBA00008236"/>
    </source>
</evidence>
<gene>
    <name evidence="10" type="ORF">J9317_14880</name>
</gene>
<dbReference type="PANTHER" id="PTHR34448">
    <property type="entry name" value="AMINOPEPTIDASE"/>
    <property type="match status" value="1"/>
</dbReference>
<dbReference type="InterPro" id="IPR052170">
    <property type="entry name" value="M29_Exopeptidase"/>
</dbReference>